<dbReference type="GO" id="GO:0008270">
    <property type="term" value="F:zinc ion binding"/>
    <property type="evidence" value="ECO:0007669"/>
    <property type="project" value="UniProtKB-KW"/>
</dbReference>
<keyword evidence="1" id="KW-0862">Zinc</keyword>
<proteinExistence type="predicted"/>
<reference evidence="4" key="1">
    <citation type="submission" date="2024-05" db="EMBL/GenBank/DDBJ databases">
        <authorList>
            <person name="Cai S.Y."/>
            <person name="Jin L.M."/>
            <person name="Li H.R."/>
        </authorList>
    </citation>
    <scope>NUCLEOTIDE SEQUENCE</scope>
    <source>
        <strain evidence="4">A5-74</strain>
    </source>
</reference>
<organism evidence="4">
    <name type="scientific">Nakamurella sp. A5-74</name>
    <dbReference type="NCBI Taxonomy" id="3158264"/>
    <lineage>
        <taxon>Bacteria</taxon>
        <taxon>Bacillati</taxon>
        <taxon>Actinomycetota</taxon>
        <taxon>Actinomycetes</taxon>
        <taxon>Nakamurellales</taxon>
        <taxon>Nakamurellaceae</taxon>
        <taxon>Nakamurella</taxon>
    </lineage>
</organism>
<gene>
    <name evidence="4" type="ORF">ABLG96_16620</name>
</gene>
<keyword evidence="1" id="KW-0863">Zinc-finger</keyword>
<protein>
    <submittedName>
        <fullName evidence="4">SWIM zinc finger family protein</fullName>
    </submittedName>
</protein>
<evidence type="ECO:0000313" key="4">
    <source>
        <dbReference type="EMBL" id="XCG62826.1"/>
    </source>
</evidence>
<feature type="domain" description="SWIM-type" evidence="3">
    <location>
        <begin position="98"/>
        <end position="133"/>
    </location>
</feature>
<dbReference type="EMBL" id="CP159218">
    <property type="protein sequence ID" value="XCG62826.1"/>
    <property type="molecule type" value="Genomic_DNA"/>
</dbReference>
<evidence type="ECO:0000259" key="3">
    <source>
        <dbReference type="PROSITE" id="PS50966"/>
    </source>
</evidence>
<dbReference type="InterPro" id="IPR007527">
    <property type="entry name" value="Znf_SWIM"/>
</dbReference>
<keyword evidence="1" id="KW-0479">Metal-binding</keyword>
<dbReference type="PROSITE" id="PS50966">
    <property type="entry name" value="ZF_SWIM"/>
    <property type="match status" value="1"/>
</dbReference>
<name>A0AAU8DM11_9ACTN</name>
<sequence length="191" mass="19742">MSAEFGFSRWGADVVRLAEPLSARVRNPLAPRARSLARNQGVELTVTGSAVVGLVSSGARASIARLEFAAMSNDSAGTIRALLGSATEPDDDVHQRARTAGSGAGPQIAAADCSCRARGDRCVHVLATLYALAAAIDHRPALALELQGFDRFLAARSEPGSGSGPQPQPIARWTPLGGLGIGDYWDPPSAG</sequence>
<dbReference type="RefSeq" id="WP_353648441.1">
    <property type="nucleotide sequence ID" value="NZ_CP159218.1"/>
</dbReference>
<dbReference type="AlphaFoldDB" id="A0AAU8DM11"/>
<accession>A0AAU8DM11</accession>
<evidence type="ECO:0000256" key="1">
    <source>
        <dbReference type="PROSITE-ProRule" id="PRU00325"/>
    </source>
</evidence>
<dbReference type="Pfam" id="PF04434">
    <property type="entry name" value="SWIM"/>
    <property type="match status" value="1"/>
</dbReference>
<feature type="region of interest" description="Disordered" evidence="2">
    <location>
        <begin position="157"/>
        <end position="191"/>
    </location>
</feature>
<evidence type="ECO:0000256" key="2">
    <source>
        <dbReference type="SAM" id="MobiDB-lite"/>
    </source>
</evidence>